<keyword evidence="3" id="KW-1185">Reference proteome</keyword>
<comment type="caution">
    <text evidence="2">The sequence shown here is derived from an EMBL/GenBank/DDBJ whole genome shotgun (WGS) entry which is preliminary data.</text>
</comment>
<feature type="compositionally biased region" description="Basic and acidic residues" evidence="1">
    <location>
        <begin position="109"/>
        <end position="137"/>
    </location>
</feature>
<feature type="region of interest" description="Disordered" evidence="1">
    <location>
        <begin position="1"/>
        <end position="468"/>
    </location>
</feature>
<proteinExistence type="predicted"/>
<evidence type="ECO:0000256" key="1">
    <source>
        <dbReference type="SAM" id="MobiDB-lite"/>
    </source>
</evidence>
<evidence type="ECO:0000313" key="2">
    <source>
        <dbReference type="EMBL" id="KAK7721480.1"/>
    </source>
</evidence>
<feature type="compositionally biased region" description="Basic residues" evidence="1">
    <location>
        <begin position="180"/>
        <end position="189"/>
    </location>
</feature>
<evidence type="ECO:0000313" key="3">
    <source>
        <dbReference type="Proteomes" id="UP001430848"/>
    </source>
</evidence>
<sequence length="506" mass="55128">MWAYDDGRGHRARDIPSSRPANYYDDAYERAPPRSSRHAYPEPQPKHSSHDRHRRKSAMVDPEAPRPRRNTHGGVNVVASDDGSGYPYGANGARGDVYGSSYPGRKSRHDVEQKTGDKDRRFREKRGTYETDEAEKLRRAKSYSPRRAAREAEVPRRVSPQAPKSTWPEDEYAAQAGAAPHRRSSKKSSKAPQYYEDDPYASYYASQAPRAKKSDRGGNAGYDYAPSAEEMPRPPLGEHAPYKSSPLNNSYAEVPDEKPSKHHRKRDKDYYGNGYDDYAAPKAGTSYDRGGGYGAAAAGAGAGAGGAAAAAAAPTATAADDAPPPRRSRHGKHHDDRAGADEYGYPPQPQARGRHRPQPAGDYGDTDPYDRAPPPAARPRHRQSMPPQSRSQYPEDPYDDPYGQAAAPPRRRATSVNYGNQDRYGGGGGGGRDQYYDDAYGRGGGSPSGSSGSKNKNGGGGNPKKGKAYAQKAGNLFMTHAVPVIKKEAVPFLTKAAQAYFEQQKR</sequence>
<feature type="compositionally biased region" description="Basic residues" evidence="1">
    <location>
        <begin position="47"/>
        <end position="57"/>
    </location>
</feature>
<accession>A0ABR1NZH8</accession>
<name>A0ABR1NZH8_DIAER</name>
<protein>
    <submittedName>
        <fullName evidence="2">Uncharacterized protein</fullName>
    </submittedName>
</protein>
<feature type="compositionally biased region" description="Basic and acidic residues" evidence="1">
    <location>
        <begin position="1"/>
        <end position="16"/>
    </location>
</feature>
<dbReference type="Proteomes" id="UP001430848">
    <property type="component" value="Unassembled WGS sequence"/>
</dbReference>
<organism evidence="2 3">
    <name type="scientific">Diaporthe eres</name>
    <name type="common">Phomopsis oblonga</name>
    <dbReference type="NCBI Taxonomy" id="83184"/>
    <lineage>
        <taxon>Eukaryota</taxon>
        <taxon>Fungi</taxon>
        <taxon>Dikarya</taxon>
        <taxon>Ascomycota</taxon>
        <taxon>Pezizomycotina</taxon>
        <taxon>Sordariomycetes</taxon>
        <taxon>Sordariomycetidae</taxon>
        <taxon>Diaporthales</taxon>
        <taxon>Diaporthaceae</taxon>
        <taxon>Diaporthe</taxon>
        <taxon>Diaporthe eres species complex</taxon>
    </lineage>
</organism>
<dbReference type="EMBL" id="JAKNSF020000071">
    <property type="protein sequence ID" value="KAK7721480.1"/>
    <property type="molecule type" value="Genomic_DNA"/>
</dbReference>
<gene>
    <name evidence="2" type="ORF">SLS63_009594</name>
</gene>
<reference evidence="2 3" key="1">
    <citation type="submission" date="2024-02" db="EMBL/GenBank/DDBJ databases">
        <title>De novo assembly and annotation of 12 fungi associated with fruit tree decline syndrome in Ontario, Canada.</title>
        <authorList>
            <person name="Sulman M."/>
            <person name="Ellouze W."/>
            <person name="Ilyukhin E."/>
        </authorList>
    </citation>
    <scope>NUCLEOTIDE SEQUENCE [LARGE SCALE GENOMIC DNA]</scope>
    <source>
        <strain evidence="2 3">M169</strain>
    </source>
</reference>
<feature type="compositionally biased region" description="Gly residues" evidence="1">
    <location>
        <begin position="289"/>
        <end position="306"/>
    </location>
</feature>
<feature type="compositionally biased region" description="Low complexity" evidence="1">
    <location>
        <begin position="307"/>
        <end position="321"/>
    </location>
</feature>